<dbReference type="OMA" id="HEEVMFQ"/>
<evidence type="ECO:0000313" key="3">
    <source>
        <dbReference type="Proteomes" id="UP000314983"/>
    </source>
</evidence>
<organism evidence="2 3">
    <name type="scientific">Electrophorus electricus</name>
    <name type="common">Electric eel</name>
    <name type="synonym">Gymnotus electricus</name>
    <dbReference type="NCBI Taxonomy" id="8005"/>
    <lineage>
        <taxon>Eukaryota</taxon>
        <taxon>Metazoa</taxon>
        <taxon>Chordata</taxon>
        <taxon>Craniata</taxon>
        <taxon>Vertebrata</taxon>
        <taxon>Euteleostomi</taxon>
        <taxon>Actinopterygii</taxon>
        <taxon>Neopterygii</taxon>
        <taxon>Teleostei</taxon>
        <taxon>Ostariophysi</taxon>
        <taxon>Gymnotiformes</taxon>
        <taxon>Gymnotoidei</taxon>
        <taxon>Gymnotidae</taxon>
        <taxon>Electrophorus</taxon>
    </lineage>
</organism>
<feature type="compositionally biased region" description="Acidic residues" evidence="1">
    <location>
        <begin position="796"/>
        <end position="816"/>
    </location>
</feature>
<feature type="region of interest" description="Disordered" evidence="1">
    <location>
        <begin position="889"/>
        <end position="1294"/>
    </location>
</feature>
<feature type="region of interest" description="Disordered" evidence="1">
    <location>
        <begin position="1"/>
        <end position="396"/>
    </location>
</feature>
<feature type="compositionally biased region" description="Low complexity" evidence="1">
    <location>
        <begin position="27"/>
        <end position="61"/>
    </location>
</feature>
<feature type="compositionally biased region" description="Low complexity" evidence="1">
    <location>
        <begin position="1181"/>
        <end position="1191"/>
    </location>
</feature>
<feature type="region of interest" description="Disordered" evidence="1">
    <location>
        <begin position="840"/>
        <end position="867"/>
    </location>
</feature>
<dbReference type="STRING" id="8005.ENSEEEP00000050875"/>
<reference evidence="3" key="2">
    <citation type="journal article" date="2017" name="Sci. Adv.">
        <title>A tail of two voltages: Proteomic comparison of the three electric organs of the electric eel.</title>
        <authorList>
            <person name="Traeger L.L."/>
            <person name="Sabat G."/>
            <person name="Barrett-Wilt G.A."/>
            <person name="Wells G.B."/>
            <person name="Sussman M.R."/>
        </authorList>
    </citation>
    <scope>NUCLEOTIDE SEQUENCE [LARGE SCALE GENOMIC DNA]</scope>
</reference>
<sequence length="1407" mass="149213">MKPEGVDAATMETTVALAADPVVEAAPPGEGQGQTPPTSQTEGTGPGEPQTAETPTAATKTGKTKPSDPKGKTKPGSKTKTPTKTAAAGPRAPTGQGRITNGVQKPQTNGVAKKTALEKKTASTALAPQKKPAASASAGTAKASSARPAGATRLVSAPANGTKTAGTAHLAKKTAVAPANGDKAKPKTTGTHVEMKMAAAGPVSRPTAAALKTATTATSKTSTTTSKPSAVAKTSTSTAKPSPAKSTAPGAGCIPTQPSKTTTPVRKDVSKPSTPAAKKPTAHPVSLPPATKTTKPDTPKAAALAKPESASKKPSAPGKVATDAKSSKPKDSKPAPSKEVSASPRTPSAKNSTAKMASPKKTVGSSTPVPVKRGPKPTQAAEPAVKDGGKKESAPALETAATVNAVSASSAATTATAFVDLTVATKEHDVQAEPTSELAPKPKSEVLSEFTSEVAPESNSVLPAEHPSELLLEPKSEFLVVTESNVVPESKPEFLLEKESELAPESKHEIMLEKECEFAPESKHELLLEKDSELVPESKHELPLEKDSELVPESKHELLLEKDSELVPESKHEFMLETESELVPESKHEFMLETESELVPESKHEIMLEKECELAPEYKHEIMLEKECELEPTVDTLFPVAVEDRAEYTEDTGLEEKTAENVVTELASHMDLGSLRETISAPSPLGTTVMSPPSSPTEYEATTVEPWISAPNLDTHASAEPWTRSEQLFSSAENLKQEQTRSQEHLLGPTESTAEELVVEGKTYLLSTSPLEHLSSGSPTLPKMEREEAVEKAEQEVNEDDHDDIEEEEEEEQEESEVVRTQTMPLREHAEDLKVGLPEYDTSGWETVPSDGAGVSSQQEKTGTTSPVQMESLQADENVDDFFLKKVQLEQPFMGPPGVKSFSDEEEEEEEEDEQVRQSMCAGECHENIPHHCPTSQKEEEQEGEDVERVSEGPMEIGSEGAGKVDEDDYDEGYMDSLSRTAPAPSMPMTAAWGSANPFGDTWAQPASLHMTSSPLDVDTDPETPTKSPAEAWLEQPLGHSADPHLDVRQETEGSVPADGSNLDIPAVGMSQSSTLSGAALAAHSSSETSTPEELRDYDSSSGVESHSDKQQTPVPAAQPDQDQDLGIHLERGDGEEEEAETLPADEVLGDAPTAPASAPSSPSTSGDEASDTEGEMQINDPDAPAGDAAALESPSASRNLPALDEDEEAADMHVGEEDGGTPQSANSVASYGFDCSASNSNAHSTAESSGKSPGIFSLENEDQLPEEAKDPSLIKELTLPPADAHPGEPLGCPVDLLPLAQQAEPHVGLDHQYLLGEKSGASVLEDVDPDSPVHLSPQREDIADEQPPYYSAICDKTDSFLAGNEKKRIQEQNKTKKKQQNRKMENIGWTLPMFVFNRLFLLEKVQ</sequence>
<reference evidence="2" key="3">
    <citation type="submission" date="2020-05" db="EMBL/GenBank/DDBJ databases">
        <title>Electrophorus electricus (electric eel) genome, fEleEle1, primary haplotype.</title>
        <authorList>
            <person name="Myers G."/>
            <person name="Meyer A."/>
            <person name="Fedrigo O."/>
            <person name="Formenti G."/>
            <person name="Rhie A."/>
            <person name="Tracey A."/>
            <person name="Sims Y."/>
            <person name="Jarvis E.D."/>
        </authorList>
    </citation>
    <scope>NUCLEOTIDE SEQUENCE [LARGE SCALE GENOMIC DNA]</scope>
</reference>
<feature type="compositionally biased region" description="Polar residues" evidence="1">
    <location>
        <begin position="1237"/>
        <end position="1252"/>
    </location>
</feature>
<feature type="compositionally biased region" description="Basic and acidic residues" evidence="1">
    <location>
        <begin position="1042"/>
        <end position="1052"/>
    </location>
</feature>
<feature type="compositionally biased region" description="Polar residues" evidence="1">
    <location>
        <begin position="724"/>
        <end position="734"/>
    </location>
</feature>
<feature type="region of interest" description="Disordered" evidence="1">
    <location>
        <begin position="679"/>
        <end position="754"/>
    </location>
</feature>
<feature type="compositionally biased region" description="Polar residues" evidence="1">
    <location>
        <begin position="855"/>
        <end position="867"/>
    </location>
</feature>
<dbReference type="PANTHER" id="PTHR22427">
    <property type="entry name" value="GH15728P"/>
    <property type="match status" value="1"/>
</dbReference>
<dbReference type="GeneTree" id="ENSGT01110000267855"/>
<reference evidence="2" key="4">
    <citation type="submission" date="2025-08" db="UniProtKB">
        <authorList>
            <consortium name="Ensembl"/>
        </authorList>
    </citation>
    <scope>IDENTIFICATION</scope>
</reference>
<dbReference type="Ensembl" id="ENSEEET00000051429.2">
    <property type="protein sequence ID" value="ENSEEEP00000050875.2"/>
    <property type="gene ID" value="ENSEEEG00000023897.2"/>
</dbReference>
<feature type="compositionally biased region" description="Basic and acidic residues" evidence="1">
    <location>
        <begin position="735"/>
        <end position="744"/>
    </location>
</feature>
<reference evidence="3" key="1">
    <citation type="journal article" date="2014" name="Science">
        <title>Nonhuman genetics. Genomic basis for the convergent evolution of electric organs.</title>
        <authorList>
            <person name="Gallant J.R."/>
            <person name="Traeger L.L."/>
            <person name="Volkening J.D."/>
            <person name="Moffett H."/>
            <person name="Chen P.H."/>
            <person name="Novina C.D."/>
            <person name="Phillips G.N.Jr."/>
            <person name="Anand R."/>
            <person name="Wells G.B."/>
            <person name="Pinch M."/>
            <person name="Guth R."/>
            <person name="Unguez G.A."/>
            <person name="Albert J.S."/>
            <person name="Zakon H.H."/>
            <person name="Samanta M.P."/>
            <person name="Sussman M.R."/>
        </authorList>
    </citation>
    <scope>NUCLEOTIDE SEQUENCE [LARGE SCALE GENOMIC DNA]</scope>
</reference>
<name>A0A4W4HL96_ELEEL</name>
<feature type="compositionally biased region" description="Low complexity" evidence="1">
    <location>
        <begin position="1142"/>
        <end position="1166"/>
    </location>
</feature>
<accession>A0A4W4HL96</accession>
<keyword evidence="3" id="KW-1185">Reference proteome</keyword>
<feature type="region of interest" description="Disordered" evidence="1">
    <location>
        <begin position="428"/>
        <end position="463"/>
    </location>
</feature>
<evidence type="ECO:0000256" key="1">
    <source>
        <dbReference type="SAM" id="MobiDB-lite"/>
    </source>
</evidence>
<feature type="compositionally biased region" description="Low complexity" evidence="1">
    <location>
        <begin position="981"/>
        <end position="992"/>
    </location>
</feature>
<reference evidence="2" key="5">
    <citation type="submission" date="2025-09" db="UniProtKB">
        <authorList>
            <consortium name="Ensembl"/>
        </authorList>
    </citation>
    <scope>IDENTIFICATION</scope>
</reference>
<protein>
    <recommendedName>
        <fullName evidence="4">Microtubule-associated protein</fullName>
    </recommendedName>
</protein>
<evidence type="ECO:0008006" key="4">
    <source>
        <dbReference type="Google" id="ProtNLM"/>
    </source>
</evidence>
<feature type="compositionally biased region" description="Polar residues" evidence="1">
    <location>
        <begin position="767"/>
        <end position="779"/>
    </location>
</feature>
<evidence type="ECO:0000313" key="2">
    <source>
        <dbReference type="Ensembl" id="ENSEEEP00000050875.2"/>
    </source>
</evidence>
<dbReference type="Proteomes" id="UP000314983">
    <property type="component" value="Chromosome 4"/>
</dbReference>
<feature type="compositionally biased region" description="Acidic residues" evidence="1">
    <location>
        <begin position="904"/>
        <end position="914"/>
    </location>
</feature>
<feature type="region of interest" description="Disordered" evidence="1">
    <location>
        <begin position="1321"/>
        <end position="1347"/>
    </location>
</feature>
<dbReference type="PANTHER" id="PTHR22427:SF8">
    <property type="entry name" value="PROLINE-RICH PROTEIN 36"/>
    <property type="match status" value="1"/>
</dbReference>
<feature type="compositionally biased region" description="Low complexity" evidence="1">
    <location>
        <begin position="125"/>
        <end position="146"/>
    </location>
</feature>
<feature type="region of interest" description="Disordered" evidence="1">
    <location>
        <begin position="531"/>
        <end position="550"/>
    </location>
</feature>
<feature type="compositionally biased region" description="Low complexity" evidence="1">
    <location>
        <begin position="206"/>
        <end position="249"/>
    </location>
</feature>
<feature type="region of interest" description="Disordered" evidence="1">
    <location>
        <begin position="767"/>
        <end position="828"/>
    </location>
</feature>
<feature type="compositionally biased region" description="Basic and acidic residues" evidence="1">
    <location>
        <begin position="384"/>
        <end position="393"/>
    </location>
</feature>
<feature type="compositionally biased region" description="Polar residues" evidence="1">
    <location>
        <begin position="97"/>
        <end position="110"/>
    </location>
</feature>
<feature type="compositionally biased region" description="Basic and acidic residues" evidence="1">
    <location>
        <begin position="783"/>
        <end position="795"/>
    </location>
</feature>
<feature type="compositionally biased region" description="Low complexity" evidence="1">
    <location>
        <begin position="78"/>
        <end position="95"/>
    </location>
</feature>
<feature type="compositionally biased region" description="Polar residues" evidence="1">
    <location>
        <begin position="343"/>
        <end position="355"/>
    </location>
</feature>
<feature type="compositionally biased region" description="Low complexity" evidence="1">
    <location>
        <begin position="1071"/>
        <end position="1087"/>
    </location>
</feature>
<proteinExistence type="predicted"/>